<keyword evidence="6" id="KW-0012">Acyltransferase</keyword>
<keyword evidence="4" id="KW-0472">Membrane</keyword>
<dbReference type="GO" id="GO:0016020">
    <property type="term" value="C:membrane"/>
    <property type="evidence" value="ECO:0007669"/>
    <property type="project" value="TreeGrafter"/>
</dbReference>
<dbReference type="CDD" id="cd01840">
    <property type="entry name" value="SGNH_hydrolase_yrhL_like"/>
    <property type="match status" value="1"/>
</dbReference>
<comment type="caution">
    <text evidence="6">The sequence shown here is derived from an EMBL/GenBank/DDBJ whole genome shotgun (WGS) entry which is preliminary data.</text>
</comment>
<sequence>MPGLDGLRALAVFAVIVYHLNPAWAPGGLLGVAVFFVLSGYLITDILIAQWKKTGTIDLKDFWLRRMRRLLPLFLVMLVAVGGWLMYAEPSRLARLQGDIITSLLYINNWWLIFHQVSYFESFGPVSPFGHLWSLAVEEQFYIVWPFLLWLGLRFAPRRGVLAAVITAGAAVSALAMALMYEPGADPSRVYYGTDTRAFALLIGAALAVLWPSWKLPAAASARMRNTVDAVGGLGLIVIVFMIWATSQYDDFLYRGGMVVLAAAAAAAIAALVHPASRLGAAFGCKPMRWLGVRSYGIYIWHYPVIVLSSNAAPAEFTTEGLALAAGQVAAAVGLAALSWRFVEEPVRRRAWIRKPSHRRARSRKNGLMSYSLVYLSLVLVIAIVSKLEPAWENRIVSSAPQTASGDPLTQPEIAPATSPPPGTLQAGGEAAIPVQARPQTEDPEGDAVPAPENSGGSDEAVPAPGDGGSSVAAVPGEPVVPAVRPPDAEISVTAIGDSVILDAARFLSEQVPGIVIDGKVGRQFSEAKELTNQLKEMKKLGTVVVVELGTNGTFSKEQLKTLLETIGSERKVVLVNTRVPRPWEGNVNENLKEAAETATNVTLVDWHSASEGKNEYFAADGVHLKEEGARLYASLLIKAIGIPAPAEAAAAKNGSDPQLTS</sequence>
<dbReference type="EMBL" id="CAJVAS010000001">
    <property type="protein sequence ID" value="CAG7596962.1"/>
    <property type="molecule type" value="Genomic_DNA"/>
</dbReference>
<dbReference type="GO" id="GO:0016747">
    <property type="term" value="F:acyltransferase activity, transferring groups other than amino-acyl groups"/>
    <property type="evidence" value="ECO:0007669"/>
    <property type="project" value="InterPro"/>
</dbReference>
<keyword evidence="6" id="KW-0808">Transferase</keyword>
<evidence type="ECO:0000313" key="7">
    <source>
        <dbReference type="Proteomes" id="UP000693672"/>
    </source>
</evidence>
<comment type="similarity">
    <text evidence="2">Belongs to the acyltransferase 3 family.</text>
</comment>
<feature type="compositionally biased region" description="Low complexity" evidence="3">
    <location>
        <begin position="472"/>
        <end position="483"/>
    </location>
</feature>
<feature type="transmembrane region" description="Helical" evidence="4">
    <location>
        <begin position="132"/>
        <end position="153"/>
    </location>
</feature>
<gene>
    <name evidence="6" type="primary">oatA</name>
    <name evidence="6" type="ORF">PAESOLCIP111_00108</name>
</gene>
<evidence type="ECO:0000256" key="4">
    <source>
        <dbReference type="SAM" id="Phobius"/>
    </source>
</evidence>
<organism evidence="6 7">
    <name type="scientific">Paenibacillus solanacearum</name>
    <dbReference type="NCBI Taxonomy" id="2048548"/>
    <lineage>
        <taxon>Bacteria</taxon>
        <taxon>Bacillati</taxon>
        <taxon>Bacillota</taxon>
        <taxon>Bacilli</taxon>
        <taxon>Bacillales</taxon>
        <taxon>Paenibacillaceae</taxon>
        <taxon>Paenibacillus</taxon>
    </lineage>
</organism>
<evidence type="ECO:0000256" key="1">
    <source>
        <dbReference type="ARBA" id="ARBA00004370"/>
    </source>
</evidence>
<keyword evidence="4" id="KW-0812">Transmembrane</keyword>
<comment type="subcellular location">
    <subcellularLocation>
        <location evidence="1">Membrane</location>
    </subcellularLocation>
</comment>
<feature type="transmembrane region" description="Helical" evidence="4">
    <location>
        <begin position="160"/>
        <end position="181"/>
    </location>
</feature>
<feature type="transmembrane region" description="Helical" evidence="4">
    <location>
        <begin position="226"/>
        <end position="246"/>
    </location>
</feature>
<feature type="transmembrane region" description="Helical" evidence="4">
    <location>
        <begin position="321"/>
        <end position="343"/>
    </location>
</feature>
<protein>
    <submittedName>
        <fullName evidence="6">O-acetyltransferase OatA</fullName>
        <ecNumber evidence="6">2.3.1.-</ecNumber>
    </submittedName>
</protein>
<evidence type="ECO:0000256" key="3">
    <source>
        <dbReference type="SAM" id="MobiDB-lite"/>
    </source>
</evidence>
<feature type="transmembrane region" description="Helical" evidence="4">
    <location>
        <begin position="30"/>
        <end position="49"/>
    </location>
</feature>
<dbReference type="PANTHER" id="PTHR23028">
    <property type="entry name" value="ACETYLTRANSFERASE"/>
    <property type="match status" value="1"/>
</dbReference>
<feature type="domain" description="Acyltransferase 3" evidence="5">
    <location>
        <begin position="2"/>
        <end position="324"/>
    </location>
</feature>
<keyword evidence="7" id="KW-1185">Reference proteome</keyword>
<accession>A0A916NUF7</accession>
<dbReference type="Proteomes" id="UP000693672">
    <property type="component" value="Unassembled WGS sequence"/>
</dbReference>
<dbReference type="PANTHER" id="PTHR23028:SF53">
    <property type="entry name" value="ACYL_TRANSF_3 DOMAIN-CONTAINING PROTEIN"/>
    <property type="match status" value="1"/>
</dbReference>
<reference evidence="6" key="1">
    <citation type="submission" date="2021-06" db="EMBL/GenBank/DDBJ databases">
        <authorList>
            <person name="Criscuolo A."/>
        </authorList>
    </citation>
    <scope>NUCLEOTIDE SEQUENCE</scope>
    <source>
        <strain evidence="6">CIP111600</strain>
    </source>
</reference>
<dbReference type="InterPro" id="IPR050879">
    <property type="entry name" value="Acyltransferase_3"/>
</dbReference>
<feature type="transmembrane region" description="Helical" evidence="4">
    <location>
        <begin position="368"/>
        <end position="386"/>
    </location>
</feature>
<evidence type="ECO:0000313" key="6">
    <source>
        <dbReference type="EMBL" id="CAG7596962.1"/>
    </source>
</evidence>
<dbReference type="EC" id="2.3.1.-" evidence="6"/>
<evidence type="ECO:0000256" key="2">
    <source>
        <dbReference type="ARBA" id="ARBA00007400"/>
    </source>
</evidence>
<proteinExistence type="inferred from homology"/>
<name>A0A916NUF7_9BACL</name>
<dbReference type="GO" id="GO:0009103">
    <property type="term" value="P:lipopolysaccharide biosynthetic process"/>
    <property type="evidence" value="ECO:0007669"/>
    <property type="project" value="TreeGrafter"/>
</dbReference>
<dbReference type="AlphaFoldDB" id="A0A916NUF7"/>
<feature type="transmembrane region" description="Helical" evidence="4">
    <location>
        <begin position="252"/>
        <end position="275"/>
    </location>
</feature>
<dbReference type="RefSeq" id="WP_246627233.1">
    <property type="nucleotide sequence ID" value="NZ_CAJVAS010000001.1"/>
</dbReference>
<evidence type="ECO:0000259" key="5">
    <source>
        <dbReference type="Pfam" id="PF01757"/>
    </source>
</evidence>
<feature type="region of interest" description="Disordered" evidence="3">
    <location>
        <begin position="399"/>
        <end position="485"/>
    </location>
</feature>
<dbReference type="Pfam" id="PF01757">
    <property type="entry name" value="Acyl_transf_3"/>
    <property type="match status" value="1"/>
</dbReference>
<dbReference type="InterPro" id="IPR002656">
    <property type="entry name" value="Acyl_transf_3_dom"/>
</dbReference>
<feature type="transmembrane region" description="Helical" evidence="4">
    <location>
        <begin position="70"/>
        <end position="87"/>
    </location>
</feature>
<feature type="transmembrane region" description="Helical" evidence="4">
    <location>
        <begin position="296"/>
        <end position="315"/>
    </location>
</feature>
<feature type="transmembrane region" description="Helical" evidence="4">
    <location>
        <begin position="196"/>
        <end position="214"/>
    </location>
</feature>
<keyword evidence="4" id="KW-1133">Transmembrane helix</keyword>